<organism evidence="2 3">
    <name type="scientific">Saccharomyces arboricola (strain H-6 / AS 2.3317 / CBS 10644)</name>
    <name type="common">Yeast</name>
    <dbReference type="NCBI Taxonomy" id="1160507"/>
    <lineage>
        <taxon>Eukaryota</taxon>
        <taxon>Fungi</taxon>
        <taxon>Dikarya</taxon>
        <taxon>Ascomycota</taxon>
        <taxon>Saccharomycotina</taxon>
        <taxon>Saccharomycetes</taxon>
        <taxon>Saccharomycetales</taxon>
        <taxon>Saccharomycetaceae</taxon>
        <taxon>Saccharomyces</taxon>
    </lineage>
</organism>
<evidence type="ECO:0000256" key="1">
    <source>
        <dbReference type="SAM" id="MobiDB-lite"/>
    </source>
</evidence>
<reference evidence="2 3" key="1">
    <citation type="journal article" date="2013" name="BMC Genomics">
        <title>High quality de novo sequencing and assembly of the Saccharomyces arboricolus genome.</title>
        <authorList>
            <person name="Liti G."/>
            <person name="Nguyen Ba A.N."/>
            <person name="Blythe M."/>
            <person name="Mueller C.A."/>
            <person name="Bergstroem A."/>
            <person name="Cubillos F.A."/>
            <person name="Dafhnis-Calas F."/>
            <person name="Khoshraftar S."/>
            <person name="Malla S."/>
            <person name="Mehta N."/>
            <person name="Siow C.C."/>
            <person name="Warringer J."/>
            <person name="Moses A.M."/>
            <person name="Louis E.J."/>
            <person name="Nieduszynski C.A."/>
        </authorList>
    </citation>
    <scope>NUCLEOTIDE SEQUENCE [LARGE SCALE GENOMIC DNA]</scope>
    <source>
        <strain evidence="3">H-6 / AS 2.3317 / CBS 10644</strain>
    </source>
</reference>
<comment type="caution">
    <text evidence="2">The sequence shown here is derived from an EMBL/GenBank/DDBJ whole genome shotgun (WGS) entry which is preliminary data.</text>
</comment>
<proteinExistence type="predicted"/>
<dbReference type="OrthoDB" id="4066847at2759"/>
<accession>J8LQ28</accession>
<name>J8LQ28_SACAR</name>
<dbReference type="AlphaFoldDB" id="J8LQ28"/>
<dbReference type="Proteomes" id="UP000006968">
    <property type="component" value="Chromosome IV"/>
</dbReference>
<protein>
    <submittedName>
        <fullName evidence="2">Sip18p</fullName>
    </submittedName>
</protein>
<evidence type="ECO:0000313" key="3">
    <source>
        <dbReference type="Proteomes" id="UP000006968"/>
    </source>
</evidence>
<dbReference type="EMBL" id="ALIE01000044">
    <property type="protein sequence ID" value="EJS44197.1"/>
    <property type="molecule type" value="Genomic_DNA"/>
</dbReference>
<keyword evidence="3" id="KW-1185">Reference proteome</keyword>
<dbReference type="HOGENOM" id="CLU_2607358_0_0_1"/>
<evidence type="ECO:0000313" key="2">
    <source>
        <dbReference type="EMBL" id="EJS44197.1"/>
    </source>
</evidence>
<feature type="compositionally biased region" description="Basic and acidic residues" evidence="1">
    <location>
        <begin position="8"/>
        <end position="20"/>
    </location>
</feature>
<sequence length="79" mass="9070">MSNMINKFAEKLQGNDDSHQKGKNMKSSNDQKDNMNMNMDMGHDHSEGKMKMSQDQPEGKMDAGRGIANDWKTYENMKK</sequence>
<gene>
    <name evidence="2" type="ORF">SU7_0693</name>
</gene>
<feature type="region of interest" description="Disordered" evidence="1">
    <location>
        <begin position="1"/>
        <end position="79"/>
    </location>
</feature>
<feature type="compositionally biased region" description="Basic and acidic residues" evidence="1">
    <location>
        <begin position="41"/>
        <end position="63"/>
    </location>
</feature>